<proteinExistence type="predicted"/>
<dbReference type="AlphaFoldDB" id="A0A6N2ATE0"/>
<evidence type="ECO:0000256" key="1">
    <source>
        <dbReference type="ARBA" id="ARBA00004496"/>
    </source>
</evidence>
<keyword evidence="3" id="KW-0853">WD repeat</keyword>
<gene>
    <name evidence="6" type="ORF">EJD97_023994</name>
</gene>
<evidence type="ECO:0000313" key="6">
    <source>
        <dbReference type="EMBL" id="TMW84998.1"/>
    </source>
</evidence>
<evidence type="ECO:0000256" key="2">
    <source>
        <dbReference type="ARBA" id="ARBA00022490"/>
    </source>
</evidence>
<name>A0A6N2ATE0_SOLCI</name>
<feature type="region of interest" description="Disordered" evidence="5">
    <location>
        <begin position="102"/>
        <end position="129"/>
    </location>
</feature>
<dbReference type="EMBL" id="RXGB01008000">
    <property type="protein sequence ID" value="TMW84998.1"/>
    <property type="molecule type" value="Genomic_DNA"/>
</dbReference>
<organism evidence="6">
    <name type="scientific">Solanum chilense</name>
    <name type="common">Tomato</name>
    <name type="synonym">Lycopersicon chilense</name>
    <dbReference type="NCBI Taxonomy" id="4083"/>
    <lineage>
        <taxon>Eukaryota</taxon>
        <taxon>Viridiplantae</taxon>
        <taxon>Streptophyta</taxon>
        <taxon>Embryophyta</taxon>
        <taxon>Tracheophyta</taxon>
        <taxon>Spermatophyta</taxon>
        <taxon>Magnoliopsida</taxon>
        <taxon>eudicotyledons</taxon>
        <taxon>Gunneridae</taxon>
        <taxon>Pentapetalae</taxon>
        <taxon>asterids</taxon>
        <taxon>lamiids</taxon>
        <taxon>Solanales</taxon>
        <taxon>Solanaceae</taxon>
        <taxon>Solanoideae</taxon>
        <taxon>Solaneae</taxon>
        <taxon>Solanum</taxon>
        <taxon>Solanum subgen. Lycopersicon</taxon>
    </lineage>
</organism>
<dbReference type="PANTHER" id="PTHR15598:SF5">
    <property type="entry name" value="ENHANCER OF MRNA-DECAPPING PROTEIN 4"/>
    <property type="match status" value="1"/>
</dbReference>
<keyword evidence="4" id="KW-0677">Repeat</keyword>
<dbReference type="GO" id="GO:0000932">
    <property type="term" value="C:P-body"/>
    <property type="evidence" value="ECO:0007669"/>
    <property type="project" value="TreeGrafter"/>
</dbReference>
<evidence type="ECO:0000256" key="4">
    <source>
        <dbReference type="ARBA" id="ARBA00022737"/>
    </source>
</evidence>
<dbReference type="InterPro" id="IPR045152">
    <property type="entry name" value="EDC4-like"/>
</dbReference>
<evidence type="ECO:0000256" key="3">
    <source>
        <dbReference type="ARBA" id="ARBA00022574"/>
    </source>
</evidence>
<feature type="compositionally biased region" description="Polar residues" evidence="5">
    <location>
        <begin position="102"/>
        <end position="114"/>
    </location>
</feature>
<comment type="caution">
    <text evidence="6">The sequence shown here is derived from an EMBL/GenBank/DDBJ whole genome shotgun (WGS) entry which is preliminary data.</text>
</comment>
<sequence>MVQKIVGDKAVNQVEKALKSKFEATLARQIQVMLEQVYSIVQKGFNDHTVAAQQQLKSVHSPLEISMRDNINPALAMTQTMSGEFANSRQLLSLAVSGANSQSTNQLNHMNNGSLIHEKIETPPDLTKE</sequence>
<keyword evidence="2" id="KW-0963">Cytoplasm</keyword>
<comment type="subcellular location">
    <subcellularLocation>
        <location evidence="1">Cytoplasm</location>
    </subcellularLocation>
</comment>
<feature type="compositionally biased region" description="Basic and acidic residues" evidence="5">
    <location>
        <begin position="116"/>
        <end position="129"/>
    </location>
</feature>
<dbReference type="GO" id="GO:0031087">
    <property type="term" value="P:deadenylation-independent decapping of nuclear-transcribed mRNA"/>
    <property type="evidence" value="ECO:0007669"/>
    <property type="project" value="InterPro"/>
</dbReference>
<accession>A0A6N2ATE0</accession>
<evidence type="ECO:0000256" key="5">
    <source>
        <dbReference type="SAM" id="MobiDB-lite"/>
    </source>
</evidence>
<protein>
    <submittedName>
        <fullName evidence="6">Uncharacterized protein</fullName>
    </submittedName>
</protein>
<dbReference type="PANTHER" id="PTHR15598">
    <property type="entry name" value="ENHANCER OF MRNA-DECAPPING PROTEIN 4"/>
    <property type="match status" value="1"/>
</dbReference>
<reference evidence="6" key="1">
    <citation type="submission" date="2019-05" db="EMBL/GenBank/DDBJ databases">
        <title>The de novo reference genome and transcriptome assemblies of the wild tomato species Solanum chilense.</title>
        <authorList>
            <person name="Stam R."/>
            <person name="Nosenko T."/>
            <person name="Hoerger A.C."/>
            <person name="Stephan W."/>
            <person name="Seidel M.A."/>
            <person name="Kuhn J.M.M."/>
            <person name="Haberer G."/>
            <person name="Tellier A."/>
        </authorList>
    </citation>
    <scope>NUCLEOTIDE SEQUENCE</scope>
    <source>
        <tissue evidence="6">Mature leaves</tissue>
    </source>
</reference>